<evidence type="ECO:0000259" key="1">
    <source>
        <dbReference type="Pfam" id="PF17929"/>
    </source>
</evidence>
<reference evidence="2" key="1">
    <citation type="submission" date="2022-11" db="EMBL/GenBank/DDBJ databases">
        <authorList>
            <person name="Mo P."/>
        </authorList>
    </citation>
    <scope>NUCLEOTIDE SEQUENCE</scope>
    <source>
        <strain evidence="2">HUAS 11-8</strain>
    </source>
</reference>
<sequence>MLATVKHAASMPNPVFYERQRMRMSTWDTPRFLRSYDETLDGGLILPRGLADTLASLIGQAGSRLNTTDERAPGEPQAFTFKGTTLDLAREVSAAVGEACPDLTDNEAFELTAASTLFAGAFFPAANPPPALAEVYELNPELTALRVSFPDAMRRVLTVLIAGFPASRA</sequence>
<name>A0ABY7AXH4_9PSEU</name>
<accession>A0ABY7AXH4</accession>
<feature type="domain" description="Tetracyclin repressor-like C-terminal" evidence="1">
    <location>
        <begin position="77"/>
        <end position="163"/>
    </location>
</feature>
<proteinExistence type="predicted"/>
<protein>
    <recommendedName>
        <fullName evidence="1">Tetracyclin repressor-like C-terminal domain-containing protein</fullName>
    </recommendedName>
</protein>
<dbReference type="InterPro" id="IPR041483">
    <property type="entry name" value="TetR_C_34"/>
</dbReference>
<dbReference type="Gene3D" id="1.10.357.10">
    <property type="entry name" value="Tetracycline Repressor, domain 2"/>
    <property type="match status" value="1"/>
</dbReference>
<evidence type="ECO:0000313" key="3">
    <source>
        <dbReference type="Proteomes" id="UP001163203"/>
    </source>
</evidence>
<dbReference type="Proteomes" id="UP001163203">
    <property type="component" value="Chromosome"/>
</dbReference>
<dbReference type="EMBL" id="CP113836">
    <property type="protein sequence ID" value="WAL64714.1"/>
    <property type="molecule type" value="Genomic_DNA"/>
</dbReference>
<keyword evidence="3" id="KW-1185">Reference proteome</keyword>
<organism evidence="2 3">
    <name type="scientific">Amycolatopsis cynarae</name>
    <dbReference type="NCBI Taxonomy" id="2995223"/>
    <lineage>
        <taxon>Bacteria</taxon>
        <taxon>Bacillati</taxon>
        <taxon>Actinomycetota</taxon>
        <taxon>Actinomycetes</taxon>
        <taxon>Pseudonocardiales</taxon>
        <taxon>Pseudonocardiaceae</taxon>
        <taxon>Amycolatopsis</taxon>
    </lineage>
</organism>
<gene>
    <name evidence="2" type="ORF">ORV05_27690</name>
</gene>
<evidence type="ECO:0000313" key="2">
    <source>
        <dbReference type="EMBL" id="WAL64714.1"/>
    </source>
</evidence>
<dbReference type="RefSeq" id="WP_268754937.1">
    <property type="nucleotide sequence ID" value="NZ_CP113836.1"/>
</dbReference>
<dbReference type="Pfam" id="PF17929">
    <property type="entry name" value="TetR_C_34"/>
    <property type="match status" value="1"/>
</dbReference>